<sequence length="367" mass="39485">MEVYYMAAMAHLLGSRAALLGPRLAAYFGSAEEAFGASFEQMLASGILTEKGAQHYRKWYDPDLPQKIAAYCEGAQISLLGIQESAYPASLKEIAAPPWVLYVKGKLPNLMACLAVVGSRKATGYGLSIAERFSRVLASEKLTIVSGGAYGIDAAAHEGALLGGGKTIAVLGSGLARPYPARHKALFERISETGAVISEFSPFTPPMAYQFPMRNRIIVGLSSGVLVVEAALKSGAMITAHLAADENRDVYAVPGPIESPTSKGTHALIKEGAHLVDDPQDLLDIYFPEAFPKGAQAVELSLFEAFPVPDREKAEALYDFIKGGNGKQMEEIMAHFPWPLSFVSMLLLRMEVAGMVRKSAGNRYLVR</sequence>
<dbReference type="PANTHER" id="PTHR43022">
    <property type="entry name" value="PROTEIN SMF"/>
    <property type="match status" value="1"/>
</dbReference>
<feature type="domain" description="Smf/DprA SLOG" evidence="2">
    <location>
        <begin position="80"/>
        <end position="284"/>
    </location>
</feature>
<comment type="caution">
    <text evidence="3">The sequence shown here is derived from an EMBL/GenBank/DDBJ whole genome shotgun (WGS) entry which is preliminary data.</text>
</comment>
<evidence type="ECO:0000256" key="1">
    <source>
        <dbReference type="ARBA" id="ARBA00006525"/>
    </source>
</evidence>
<dbReference type="PANTHER" id="PTHR43022:SF1">
    <property type="entry name" value="PROTEIN SMF"/>
    <property type="match status" value="1"/>
</dbReference>
<evidence type="ECO:0000313" key="4">
    <source>
        <dbReference type="Proteomes" id="UP000754226"/>
    </source>
</evidence>
<dbReference type="Gene3D" id="3.40.50.450">
    <property type="match status" value="1"/>
</dbReference>
<evidence type="ECO:0000259" key="2">
    <source>
        <dbReference type="Pfam" id="PF02481"/>
    </source>
</evidence>
<name>A0A943EEQ3_9FIRM</name>
<dbReference type="Proteomes" id="UP000754226">
    <property type="component" value="Unassembled WGS sequence"/>
</dbReference>
<dbReference type="InterPro" id="IPR057666">
    <property type="entry name" value="DrpA_SLOG"/>
</dbReference>
<dbReference type="EMBL" id="JAGZCZ010000005">
    <property type="protein sequence ID" value="MBS5519670.1"/>
    <property type="molecule type" value="Genomic_DNA"/>
</dbReference>
<gene>
    <name evidence="3" type="primary">dprA</name>
    <name evidence="3" type="ORF">KHX13_04975</name>
</gene>
<comment type="similarity">
    <text evidence="1">Belongs to the DprA/Smf family.</text>
</comment>
<evidence type="ECO:0000313" key="3">
    <source>
        <dbReference type="EMBL" id="MBS5519670.1"/>
    </source>
</evidence>
<protein>
    <submittedName>
        <fullName evidence="3">DNA-processing protein DprA</fullName>
    </submittedName>
</protein>
<reference evidence="3" key="1">
    <citation type="submission" date="2021-02" db="EMBL/GenBank/DDBJ databases">
        <title>Infant gut strain persistence is associated with maternal origin, phylogeny, and functional potential including surface adhesion and iron acquisition.</title>
        <authorList>
            <person name="Lou Y.C."/>
        </authorList>
    </citation>
    <scope>NUCLEOTIDE SEQUENCE</scope>
    <source>
        <strain evidence="3">L3_106_000M1_dasL3_106_000M1_concoct_15</strain>
    </source>
</reference>
<dbReference type="GO" id="GO:0009294">
    <property type="term" value="P:DNA-mediated transformation"/>
    <property type="evidence" value="ECO:0007669"/>
    <property type="project" value="InterPro"/>
</dbReference>
<dbReference type="Pfam" id="PF02481">
    <property type="entry name" value="DNA_processg_A"/>
    <property type="match status" value="1"/>
</dbReference>
<dbReference type="AlphaFoldDB" id="A0A943EEQ3"/>
<dbReference type="NCBIfam" id="TIGR00732">
    <property type="entry name" value="dprA"/>
    <property type="match status" value="1"/>
</dbReference>
<dbReference type="SUPFAM" id="SSF102405">
    <property type="entry name" value="MCP/YpsA-like"/>
    <property type="match status" value="1"/>
</dbReference>
<accession>A0A943EEQ3</accession>
<dbReference type="InterPro" id="IPR003488">
    <property type="entry name" value="DprA"/>
</dbReference>
<proteinExistence type="inferred from homology"/>
<organism evidence="3 4">
    <name type="scientific">Acidaminococcus intestini</name>
    <dbReference type="NCBI Taxonomy" id="187327"/>
    <lineage>
        <taxon>Bacteria</taxon>
        <taxon>Bacillati</taxon>
        <taxon>Bacillota</taxon>
        <taxon>Negativicutes</taxon>
        <taxon>Acidaminococcales</taxon>
        <taxon>Acidaminococcaceae</taxon>
        <taxon>Acidaminococcus</taxon>
    </lineage>
</organism>